<reference evidence="2" key="1">
    <citation type="submission" date="2013-10" db="EMBL/GenBank/DDBJ databases">
        <title>Genomic analysis of the causative agents of coccidiosis in chickens.</title>
        <authorList>
            <person name="Reid A.J."/>
            <person name="Blake D."/>
            <person name="Billington K."/>
            <person name="Browne H."/>
            <person name="Dunn M."/>
            <person name="Hung S."/>
            <person name="Kawahara F."/>
            <person name="Miranda-Saavedra D."/>
            <person name="Mourier T."/>
            <person name="Nagra H."/>
            <person name="Otto T.D."/>
            <person name="Rawlings N."/>
            <person name="Sanchez A."/>
            <person name="Sanders M."/>
            <person name="Subramaniam C."/>
            <person name="Tay Y."/>
            <person name="Dear P."/>
            <person name="Doerig C."/>
            <person name="Gruber A."/>
            <person name="Parkinson J."/>
            <person name="Shirley M."/>
            <person name="Wan K.L."/>
            <person name="Berriman M."/>
            <person name="Tomley F."/>
            <person name="Pain A."/>
        </authorList>
    </citation>
    <scope>NUCLEOTIDE SEQUENCE [LARGE SCALE GENOMIC DNA]</scope>
    <source>
        <strain evidence="2">Houghton</strain>
    </source>
</reference>
<evidence type="ECO:0000313" key="3">
    <source>
        <dbReference type="Proteomes" id="UP000018201"/>
    </source>
</evidence>
<proteinExistence type="predicted"/>
<organism evidence="2 3">
    <name type="scientific">Eimeria praecox</name>
    <dbReference type="NCBI Taxonomy" id="51316"/>
    <lineage>
        <taxon>Eukaryota</taxon>
        <taxon>Sar</taxon>
        <taxon>Alveolata</taxon>
        <taxon>Apicomplexa</taxon>
        <taxon>Conoidasida</taxon>
        <taxon>Coccidia</taxon>
        <taxon>Eucoccidiorida</taxon>
        <taxon>Eimeriorina</taxon>
        <taxon>Eimeriidae</taxon>
        <taxon>Eimeria</taxon>
    </lineage>
</organism>
<dbReference type="AlphaFoldDB" id="U6G7A3"/>
<reference evidence="2" key="2">
    <citation type="submission" date="2013-10" db="EMBL/GenBank/DDBJ databases">
        <authorList>
            <person name="Aslett M."/>
        </authorList>
    </citation>
    <scope>NUCLEOTIDE SEQUENCE [LARGE SCALE GENOMIC DNA]</scope>
    <source>
        <strain evidence="2">Houghton</strain>
    </source>
</reference>
<keyword evidence="3" id="KW-1185">Reference proteome</keyword>
<dbReference type="VEuPathDB" id="ToxoDB:EPH_0019900"/>
<dbReference type="Proteomes" id="UP000018201">
    <property type="component" value="Unassembled WGS sequence"/>
</dbReference>
<accession>U6G7A3</accession>
<feature type="region of interest" description="Disordered" evidence="1">
    <location>
        <begin position="126"/>
        <end position="149"/>
    </location>
</feature>
<gene>
    <name evidence="2" type="ORF">EPH_0019900</name>
</gene>
<name>U6G7A3_9EIME</name>
<protein>
    <submittedName>
        <fullName evidence="2">Uncharacterized protein</fullName>
    </submittedName>
</protein>
<evidence type="ECO:0000256" key="1">
    <source>
        <dbReference type="SAM" id="MobiDB-lite"/>
    </source>
</evidence>
<dbReference type="EMBL" id="HG690782">
    <property type="protein sequence ID" value="CDI75203.1"/>
    <property type="molecule type" value="Genomic_DNA"/>
</dbReference>
<sequence length="149" mass="17069">MSWLKETLRKIQKQPCMSLLGTAKAPSPLQDKLPHRGMAWDRKIPQDSSIHRDIPEEILQQQDNSCRQDTVVDLESPLHIIVLQGMAKDARWPLHRSILNVNAPFVPVENVDFDFLVQLKEAKRSSANHGDTCGPNIKGWQHTFDRQRS</sequence>
<evidence type="ECO:0000313" key="2">
    <source>
        <dbReference type="EMBL" id="CDI75203.1"/>
    </source>
</evidence>